<reference evidence="3 4" key="1">
    <citation type="submission" date="2015-07" db="EMBL/GenBank/DDBJ databases">
        <authorList>
            <person name="Noorani M."/>
        </authorList>
    </citation>
    <scope>NUCLEOTIDE SEQUENCE [LARGE SCALE GENOMIC DNA]</scope>
    <source>
        <strain evidence="3 4">KCTC 42284</strain>
    </source>
</reference>
<dbReference type="PROSITE" id="PS50005">
    <property type="entry name" value="TPR"/>
    <property type="match status" value="4"/>
</dbReference>
<evidence type="ECO:0000313" key="3">
    <source>
        <dbReference type="EMBL" id="AKS43308.1"/>
    </source>
</evidence>
<dbReference type="AlphaFoldDB" id="A0A0K0Y037"/>
<dbReference type="InterPro" id="IPR011990">
    <property type="entry name" value="TPR-like_helical_dom_sf"/>
</dbReference>
<dbReference type="STRING" id="1579979.WM2015_2954"/>
<dbReference type="InterPro" id="IPR050498">
    <property type="entry name" value="Ycf3"/>
</dbReference>
<evidence type="ECO:0000256" key="2">
    <source>
        <dbReference type="ARBA" id="ARBA00022803"/>
    </source>
</evidence>
<keyword evidence="4" id="KW-1185">Reference proteome</keyword>
<accession>A0A0K0Y037</accession>
<dbReference type="Gene3D" id="1.25.40.10">
    <property type="entry name" value="Tetratricopeptide repeat domain"/>
    <property type="match status" value="3"/>
</dbReference>
<dbReference type="RefSeq" id="WP_049726803.1">
    <property type="nucleotide sequence ID" value="NZ_CP012154.1"/>
</dbReference>
<gene>
    <name evidence="3" type="ORF">WM2015_2954</name>
</gene>
<dbReference type="SUPFAM" id="SSF48452">
    <property type="entry name" value="TPR-like"/>
    <property type="match status" value="2"/>
</dbReference>
<dbReference type="SMART" id="SM00028">
    <property type="entry name" value="TPR"/>
    <property type="match status" value="5"/>
</dbReference>
<keyword evidence="2" id="KW-0802">TPR repeat</keyword>
<organism evidence="3 4">
    <name type="scientific">Wenzhouxiangella marina</name>
    <dbReference type="NCBI Taxonomy" id="1579979"/>
    <lineage>
        <taxon>Bacteria</taxon>
        <taxon>Pseudomonadati</taxon>
        <taxon>Pseudomonadota</taxon>
        <taxon>Gammaproteobacteria</taxon>
        <taxon>Chromatiales</taxon>
        <taxon>Wenzhouxiangellaceae</taxon>
        <taxon>Wenzhouxiangella</taxon>
    </lineage>
</organism>
<protein>
    <submittedName>
        <fullName evidence="3">Uncharacterized protein</fullName>
    </submittedName>
</protein>
<dbReference type="Pfam" id="PF13432">
    <property type="entry name" value="TPR_16"/>
    <property type="match status" value="1"/>
</dbReference>
<dbReference type="PANTHER" id="PTHR44858:SF1">
    <property type="entry name" value="UDP-N-ACETYLGLUCOSAMINE--PEPTIDE N-ACETYLGLUCOSAMINYLTRANSFERASE SPINDLY-RELATED"/>
    <property type="match status" value="1"/>
</dbReference>
<dbReference type="InterPro" id="IPR019734">
    <property type="entry name" value="TPR_rpt"/>
</dbReference>
<dbReference type="KEGG" id="wma:WM2015_2954"/>
<proteinExistence type="predicted"/>
<dbReference type="Proteomes" id="UP000066624">
    <property type="component" value="Chromosome"/>
</dbReference>
<sequence length="515" mass="55532">MRIRSGLFLLLLAGLPSLLLADEPTVPHPSLEGVEPLLAEQIVEARELIQSRSEDSEIQQAETWGELGMLYQALEFDDAALAAHRQARRLAPLDGRWPYLIGILLAKDGQGEAALDQFMVARALMPGQAVGAWTRAARVLLELGQNEPARQASEQALALNPDDAAALAVHGEALLALGQAETAIASLTRALTIEPRADRLHYPLAMAHRALGDSEAMQRELERVGRIGVVPDDPVGEFLAAHARGSRIHSLRGREAFQAGDYPAALALFERASQFAPDDPGLWTNLGATQAALGRNAAAITSLQRALELEPENDTARINLAEIHLSEGDQRAAHELLARRGDRLQSSDGRLLRARLGRALGQLDAAATDYLAWLDDRKDLQVWSEAVDVLLRIGRHAEVLELATHPGLNEAGRSTVADLGAELLDRDDASLADLGLASSLAEHLMAVDPSAAHARLRVASLQATRPDCRDAISFLQATLAGDALAPDDRLELQRLVLQLAREPACRDRGSESTIP</sequence>
<dbReference type="OrthoDB" id="5718398at2"/>
<evidence type="ECO:0000313" key="4">
    <source>
        <dbReference type="Proteomes" id="UP000066624"/>
    </source>
</evidence>
<dbReference type="EMBL" id="CP012154">
    <property type="protein sequence ID" value="AKS43308.1"/>
    <property type="molecule type" value="Genomic_DNA"/>
</dbReference>
<dbReference type="PANTHER" id="PTHR44858">
    <property type="entry name" value="TETRATRICOPEPTIDE REPEAT PROTEIN 6"/>
    <property type="match status" value="1"/>
</dbReference>
<name>A0A0K0Y037_9GAMM</name>
<evidence type="ECO:0000256" key="1">
    <source>
        <dbReference type="ARBA" id="ARBA00022737"/>
    </source>
</evidence>
<dbReference type="Pfam" id="PF13371">
    <property type="entry name" value="TPR_9"/>
    <property type="match status" value="1"/>
</dbReference>
<keyword evidence="1" id="KW-0677">Repeat</keyword>